<reference evidence="4 5" key="1">
    <citation type="submission" date="2024-01" db="EMBL/GenBank/DDBJ databases">
        <title>Genomic insights into the taxonomy and metabolism of the cyanobacterium Pannus brasiliensis CCIBt3594.</title>
        <authorList>
            <person name="Machado M."/>
            <person name="Botero N.B."/>
            <person name="Andreote A.P.D."/>
            <person name="Feitosa A.M.T."/>
            <person name="Popin R."/>
            <person name="Sivonen K."/>
            <person name="Fiore M.F."/>
        </authorList>
    </citation>
    <scope>NUCLEOTIDE SEQUENCE [LARGE SCALE GENOMIC DNA]</scope>
    <source>
        <strain evidence="4 5">CCIBt3594</strain>
    </source>
</reference>
<dbReference type="InterPro" id="IPR012337">
    <property type="entry name" value="RNaseH-like_sf"/>
</dbReference>
<evidence type="ECO:0000256" key="2">
    <source>
        <dbReference type="ARBA" id="ARBA00035032"/>
    </source>
</evidence>
<dbReference type="Gene3D" id="3.30.420.10">
    <property type="entry name" value="Ribonuclease H-like superfamily/Ribonuclease H"/>
    <property type="match status" value="1"/>
</dbReference>
<evidence type="ECO:0000256" key="1">
    <source>
        <dbReference type="ARBA" id="ARBA00035012"/>
    </source>
</evidence>
<feature type="domain" description="Piwi" evidence="3">
    <location>
        <begin position="438"/>
        <end position="719"/>
    </location>
</feature>
<gene>
    <name evidence="4" type="ORF">V0288_18125</name>
</gene>
<dbReference type="Proteomes" id="UP001328733">
    <property type="component" value="Unassembled WGS sequence"/>
</dbReference>
<dbReference type="InterPro" id="IPR036397">
    <property type="entry name" value="RNaseH_sf"/>
</dbReference>
<organism evidence="4 5">
    <name type="scientific">Pannus brasiliensis CCIBt3594</name>
    <dbReference type="NCBI Taxonomy" id="1427578"/>
    <lineage>
        <taxon>Bacteria</taxon>
        <taxon>Bacillati</taxon>
        <taxon>Cyanobacteriota</taxon>
        <taxon>Cyanophyceae</taxon>
        <taxon>Oscillatoriophycideae</taxon>
        <taxon>Chroococcales</taxon>
        <taxon>Microcystaceae</taxon>
        <taxon>Pannus</taxon>
    </lineage>
</organism>
<dbReference type="PROSITE" id="PS50822">
    <property type="entry name" value="PIWI"/>
    <property type="match status" value="1"/>
</dbReference>
<dbReference type="EMBL" id="JBAFSM010000039">
    <property type="protein sequence ID" value="MEG3439048.1"/>
    <property type="molecule type" value="Genomic_DNA"/>
</dbReference>
<dbReference type="GO" id="GO:0003676">
    <property type="term" value="F:nucleic acid binding"/>
    <property type="evidence" value="ECO:0007669"/>
    <property type="project" value="InterPro"/>
</dbReference>
<comment type="similarity">
    <text evidence="1">Belongs to the argonaute family. Long pAgo subfamily.</text>
</comment>
<dbReference type="Pfam" id="PF02171">
    <property type="entry name" value="Piwi"/>
    <property type="match status" value="1"/>
</dbReference>
<dbReference type="SMART" id="SM00950">
    <property type="entry name" value="Piwi"/>
    <property type="match status" value="1"/>
</dbReference>
<evidence type="ECO:0000313" key="5">
    <source>
        <dbReference type="Proteomes" id="UP001328733"/>
    </source>
</evidence>
<proteinExistence type="inferred from homology"/>
<name>A0AAW9QPP8_9CHRO</name>
<evidence type="ECO:0000313" key="4">
    <source>
        <dbReference type="EMBL" id="MEG3439048.1"/>
    </source>
</evidence>
<comment type="caution">
    <text evidence="4">The sequence shown here is derived from an EMBL/GenBank/DDBJ whole genome shotgun (WGS) entry which is preliminary data.</text>
</comment>
<sequence>MTEPTYLSEISLLQIAEPNLMGFRLTGDVDRETGNRLSYQFSARIPDVVVIWRDGYFWALGKRGVSLPVQDRWREELSRIQEDIEEFRSRYWSFQWLQNPTPSPEVISGLASGILQKERCLSSRLVEEKQRARVEREAKFWAETVELNGEIKPAIALSVKSRILYKGTLEDFYEDHPERQDPEKVLVGLKVIDIEKGSGATIVGIVGRIGEGDNRVRLAQYATGSLSLYALEEAPDDQPIVAIKFKSSKTYNYALAALRPMITAETANAFGVKYGDLLKASKISFLQRKELVGNYKLEMISALEPYGYKVEKASINSITEKVLFKKPSLGLSETLLLFGKGKTAKSGSILSGLKEGGVFKRHENYQDRSKPIEMVILNLCDRAVNGFINEVQKQLAVYEFSSEIVDNIQLSVDDNNYSRTWANIEERINEALSYNPEIFLVFLPQSDRQADSKNEGSLYNRIYSHLLYRRVASQFIYEDTLQQNQRFVLNQIIPGILAKLGNLPFVLAKPLEIADSFIGFDISRQSKANLPGTLNVCASIRLYGKRGEFIRYQLESDFVQGEEIPQRFIEKVLPVDLFKNKTVLLYRDGRFVNQEIEKILKRADALNARFILVECRKSQIPRLYNFVDRNLAPPTRGLTLQLSSREAIVVTTQVAPNVGLARPLRLNVRPEGYQASIESVVDATLKLTLLHHGALKPPRLPMPLYGADRMADLRLKGIYPSALEGDRQFWL</sequence>
<dbReference type="AlphaFoldDB" id="A0AAW9QPP8"/>
<protein>
    <recommendedName>
        <fullName evidence="2">Protein argonaute</fullName>
    </recommendedName>
</protein>
<dbReference type="InterPro" id="IPR003165">
    <property type="entry name" value="Piwi"/>
</dbReference>
<dbReference type="SUPFAM" id="SSF53098">
    <property type="entry name" value="Ribonuclease H-like"/>
    <property type="match status" value="1"/>
</dbReference>
<dbReference type="RefSeq" id="WP_332866531.1">
    <property type="nucleotide sequence ID" value="NZ_JBAFSM010000039.1"/>
</dbReference>
<evidence type="ECO:0000259" key="3">
    <source>
        <dbReference type="PROSITE" id="PS50822"/>
    </source>
</evidence>
<keyword evidence="5" id="KW-1185">Reference proteome</keyword>
<dbReference type="Gene3D" id="3.40.50.2300">
    <property type="match status" value="1"/>
</dbReference>
<accession>A0AAW9QPP8</accession>